<dbReference type="EMBL" id="LFYR01000585">
    <property type="protein sequence ID" value="KMZ73381.1"/>
    <property type="molecule type" value="Genomic_DNA"/>
</dbReference>
<dbReference type="GO" id="GO:0005634">
    <property type="term" value="C:nucleus"/>
    <property type="evidence" value="ECO:0000318"/>
    <property type="project" value="GO_Central"/>
</dbReference>
<dbReference type="FunFam" id="3.30.450.20:FF:000002">
    <property type="entry name" value="LOV domain-containing protein"/>
    <property type="match status" value="1"/>
</dbReference>
<evidence type="ECO:0000256" key="1">
    <source>
        <dbReference type="ARBA" id="ARBA00022543"/>
    </source>
</evidence>
<evidence type="ECO:0000259" key="8">
    <source>
        <dbReference type="PROSITE" id="PS50112"/>
    </source>
</evidence>
<dbReference type="SMART" id="SM00091">
    <property type="entry name" value="PAS"/>
    <property type="match status" value="2"/>
</dbReference>
<dbReference type="InterPro" id="IPR000700">
    <property type="entry name" value="PAS-assoc_C"/>
</dbReference>
<evidence type="ECO:0000256" key="6">
    <source>
        <dbReference type="ARBA" id="ARBA00023170"/>
    </source>
</evidence>
<protein>
    <submittedName>
        <fullName evidence="10">Phototropin-2</fullName>
    </submittedName>
</protein>
<dbReference type="InterPro" id="IPR001610">
    <property type="entry name" value="PAC"/>
</dbReference>
<feature type="domain" description="PAC" evidence="9">
    <location>
        <begin position="423"/>
        <end position="477"/>
    </location>
</feature>
<evidence type="ECO:0000256" key="2">
    <source>
        <dbReference type="ARBA" id="ARBA00022606"/>
    </source>
</evidence>
<keyword evidence="1" id="KW-0600">Photoreceptor protein</keyword>
<dbReference type="STRING" id="29655.A0A0K9PWJ2"/>
<keyword evidence="2" id="KW-0716">Sensory transduction</keyword>
<dbReference type="CDD" id="cd00130">
    <property type="entry name" value="PAS"/>
    <property type="match status" value="2"/>
</dbReference>
<accession>A0A0K9PWJ2</accession>
<evidence type="ECO:0000259" key="9">
    <source>
        <dbReference type="PROSITE" id="PS50113"/>
    </source>
</evidence>
<evidence type="ECO:0000313" key="10">
    <source>
        <dbReference type="EMBL" id="KMZ73381.1"/>
    </source>
</evidence>
<dbReference type="AlphaFoldDB" id="A0A0K9PWJ2"/>
<dbReference type="Gene3D" id="3.30.450.20">
    <property type="entry name" value="PAS domain"/>
    <property type="match status" value="2"/>
</dbReference>
<keyword evidence="6" id="KW-0675">Receptor</keyword>
<feature type="compositionally biased region" description="Polar residues" evidence="7">
    <location>
        <begin position="36"/>
        <end position="48"/>
    </location>
</feature>
<feature type="compositionally biased region" description="Basic and acidic residues" evidence="7">
    <location>
        <begin position="49"/>
        <end position="63"/>
    </location>
</feature>
<keyword evidence="11" id="KW-1185">Reference proteome</keyword>
<dbReference type="PANTHER" id="PTHR47429">
    <property type="entry name" value="PROTEIN TWIN LOV 1"/>
    <property type="match status" value="1"/>
</dbReference>
<feature type="compositionally biased region" description="Basic and acidic residues" evidence="7">
    <location>
        <begin position="259"/>
        <end position="275"/>
    </location>
</feature>
<evidence type="ECO:0000256" key="3">
    <source>
        <dbReference type="ARBA" id="ARBA00022630"/>
    </source>
</evidence>
<keyword evidence="4" id="KW-0288">FMN</keyword>
<reference evidence="11" key="1">
    <citation type="journal article" date="2016" name="Nature">
        <title>The genome of the seagrass Zostera marina reveals angiosperm adaptation to the sea.</title>
        <authorList>
            <person name="Olsen J.L."/>
            <person name="Rouze P."/>
            <person name="Verhelst B."/>
            <person name="Lin Y.-C."/>
            <person name="Bayer T."/>
            <person name="Collen J."/>
            <person name="Dattolo E."/>
            <person name="De Paoli E."/>
            <person name="Dittami S."/>
            <person name="Maumus F."/>
            <person name="Michel G."/>
            <person name="Kersting A."/>
            <person name="Lauritano C."/>
            <person name="Lohaus R."/>
            <person name="Toepel M."/>
            <person name="Tonon T."/>
            <person name="Vanneste K."/>
            <person name="Amirebrahimi M."/>
            <person name="Brakel J."/>
            <person name="Bostroem C."/>
            <person name="Chovatia M."/>
            <person name="Grimwood J."/>
            <person name="Jenkins J.W."/>
            <person name="Jueterbock A."/>
            <person name="Mraz A."/>
            <person name="Stam W.T."/>
            <person name="Tice H."/>
            <person name="Bornberg-Bauer E."/>
            <person name="Green P.J."/>
            <person name="Pearson G.A."/>
            <person name="Procaccini G."/>
            <person name="Duarte C.M."/>
            <person name="Schmutz J."/>
            <person name="Reusch T.B.H."/>
            <person name="Van de Peer Y."/>
        </authorList>
    </citation>
    <scope>NUCLEOTIDE SEQUENCE [LARGE SCALE GENOMIC DNA]</scope>
    <source>
        <strain evidence="11">cv. Finnish</strain>
    </source>
</reference>
<dbReference type="SMART" id="SM00086">
    <property type="entry name" value="PAC"/>
    <property type="match status" value="2"/>
</dbReference>
<dbReference type="Proteomes" id="UP000036987">
    <property type="component" value="Unassembled WGS sequence"/>
</dbReference>
<feature type="domain" description="PAC" evidence="9">
    <location>
        <begin position="156"/>
        <end position="210"/>
    </location>
</feature>
<feature type="compositionally biased region" description="Polar residues" evidence="7">
    <location>
        <begin position="10"/>
        <end position="24"/>
    </location>
</feature>
<keyword evidence="5" id="KW-0157">Chromophore</keyword>
<feature type="region of interest" description="Disordered" evidence="7">
    <location>
        <begin position="1"/>
        <end position="64"/>
    </location>
</feature>
<dbReference type="PROSITE" id="PS50112">
    <property type="entry name" value="PAS"/>
    <property type="match status" value="2"/>
</dbReference>
<keyword evidence="3" id="KW-0285">Flavoprotein</keyword>
<dbReference type="PROSITE" id="PS50113">
    <property type="entry name" value="PAC"/>
    <property type="match status" value="2"/>
</dbReference>
<feature type="non-terminal residue" evidence="10">
    <location>
        <position position="537"/>
    </location>
</feature>
<feature type="region of interest" description="Disordered" evidence="7">
    <location>
        <begin position="252"/>
        <end position="312"/>
    </location>
</feature>
<dbReference type="GO" id="GO:0009881">
    <property type="term" value="F:photoreceptor activity"/>
    <property type="evidence" value="ECO:0007669"/>
    <property type="project" value="UniProtKB-KW"/>
</dbReference>
<comment type="caution">
    <text evidence="10">The sequence shown here is derived from an EMBL/GenBank/DDBJ whole genome shotgun (WGS) entry which is preliminary data.</text>
</comment>
<evidence type="ECO:0000256" key="5">
    <source>
        <dbReference type="ARBA" id="ARBA00022991"/>
    </source>
</evidence>
<proteinExistence type="predicted"/>
<dbReference type="InterPro" id="IPR035965">
    <property type="entry name" value="PAS-like_dom_sf"/>
</dbReference>
<dbReference type="OrthoDB" id="432483at2759"/>
<dbReference type="FunFam" id="3.30.450.20:FF:000036">
    <property type="entry name" value="Putative LOV domain-containing protein"/>
    <property type="match status" value="1"/>
</dbReference>
<dbReference type="Pfam" id="PF13426">
    <property type="entry name" value="PAS_9"/>
    <property type="match status" value="2"/>
</dbReference>
<dbReference type="SUPFAM" id="SSF55785">
    <property type="entry name" value="PYP-like sensor domain (PAS domain)"/>
    <property type="match status" value="2"/>
</dbReference>
<name>A0A0K9PWJ2_ZOSMR</name>
<evidence type="ECO:0000256" key="4">
    <source>
        <dbReference type="ARBA" id="ARBA00022643"/>
    </source>
</evidence>
<dbReference type="InterPro" id="IPR000014">
    <property type="entry name" value="PAS"/>
</dbReference>
<dbReference type="PANTHER" id="PTHR47429:SF2">
    <property type="entry name" value="PROTEIN TWIN LOV 1"/>
    <property type="match status" value="1"/>
</dbReference>
<gene>
    <name evidence="10" type="ORF">ZOSMA_14G01450</name>
</gene>
<dbReference type="NCBIfam" id="TIGR00229">
    <property type="entry name" value="sensory_box"/>
    <property type="match status" value="2"/>
</dbReference>
<feature type="domain" description="PAS" evidence="8">
    <location>
        <begin position="349"/>
        <end position="422"/>
    </location>
</feature>
<feature type="domain" description="PAS" evidence="8">
    <location>
        <begin position="82"/>
        <end position="155"/>
    </location>
</feature>
<organism evidence="10 11">
    <name type="scientific">Zostera marina</name>
    <name type="common">Eelgrass</name>
    <dbReference type="NCBI Taxonomy" id="29655"/>
    <lineage>
        <taxon>Eukaryota</taxon>
        <taxon>Viridiplantae</taxon>
        <taxon>Streptophyta</taxon>
        <taxon>Embryophyta</taxon>
        <taxon>Tracheophyta</taxon>
        <taxon>Spermatophyta</taxon>
        <taxon>Magnoliopsida</taxon>
        <taxon>Liliopsida</taxon>
        <taxon>Zosteraceae</taxon>
        <taxon>Zostera</taxon>
    </lineage>
</organism>
<dbReference type="GO" id="GO:0009637">
    <property type="term" value="P:response to blue light"/>
    <property type="evidence" value="ECO:0007669"/>
    <property type="project" value="UniProtKB-ARBA"/>
</dbReference>
<evidence type="ECO:0000256" key="7">
    <source>
        <dbReference type="SAM" id="MobiDB-lite"/>
    </source>
</evidence>
<evidence type="ECO:0000313" key="11">
    <source>
        <dbReference type="Proteomes" id="UP000036987"/>
    </source>
</evidence>
<sequence>MTGKRKNAPSRLSNQAIGDVNTVQRDAEQGLANSKIGESSSSNVTSDIRSSREKSKLTQEKSAKFRASSGKNLDSVSDFTHVSQEGIELLSTLQQTFVVSDATKPDFPITYASAGFFSMTGYAPDEVIGRNCRFLQGPDTDQIELSKIRESVKTGKSYCGRLLNYRKNGSRFWNLLTITSVFDDRGEIIKFIGMQVEVSKYTEGLNDKALRPNALPLSLIRYDVRQKDNAKSSITEVVHIVKNSCLDIQTTSQNSTDSAIKDNADNDNPKAHGKDNLIGVRSPSKIVGGTSDHNKNSRKSLRGPGRSLLGFKDTTSNMESTIENEILLKMEDTHKESWEDLEREKDIRQAIDLATTLERIEKNFVITDVRLPDNPIIFASDSFLELTEYTREEILGRNCRFLQGPETDPTTVSKIRDAVRDQKEVTVQLINYTKSGRKFWNLFHLQPMHDQKGELQYFIGVQLDGSGFVEPILNRLPEKVEIQSSKMVKDTAEDIDEAVRVLPDANLRPEGLWEIHSQPVIPRPHKKNNASWTAIQK</sequence>